<protein>
    <submittedName>
        <fullName evidence="2">Uncharacterized protein LOC106819927</fullName>
    </submittedName>
</protein>
<reference evidence="2" key="1">
    <citation type="submission" date="2025-08" db="UniProtKB">
        <authorList>
            <consortium name="RefSeq"/>
        </authorList>
    </citation>
    <scope>IDENTIFICATION</scope>
</reference>
<proteinExistence type="predicted"/>
<evidence type="ECO:0000313" key="2">
    <source>
        <dbReference type="RefSeq" id="XP_014679981.1"/>
    </source>
</evidence>
<sequence length="167" mass="18195">MTQEILDAATRSPESFVVVDGNGRVVAGVINFDLENEPPTAFLGMMAPIEAMLVRGEASARREIARRGIAPGRTLHCFVMATDVSLGFAENVRLIGLMEEEMLRLAARGGYAAVLTVNTNRVTQEICKALGYEMYEMVEFCTFEFEGRRPFAGVKPGLGAIGAVKYL</sequence>
<organism evidence="1 2">
    <name type="scientific">Priapulus caudatus</name>
    <name type="common">Priapulid worm</name>
    <dbReference type="NCBI Taxonomy" id="37621"/>
    <lineage>
        <taxon>Eukaryota</taxon>
        <taxon>Metazoa</taxon>
        <taxon>Ecdysozoa</taxon>
        <taxon>Scalidophora</taxon>
        <taxon>Priapulida</taxon>
        <taxon>Priapulimorpha</taxon>
        <taxon>Priapulimorphida</taxon>
        <taxon>Priapulidae</taxon>
        <taxon>Priapulus</taxon>
    </lineage>
</organism>
<dbReference type="Gene3D" id="3.40.630.30">
    <property type="match status" value="1"/>
</dbReference>
<keyword evidence="1" id="KW-1185">Reference proteome</keyword>
<evidence type="ECO:0000313" key="1">
    <source>
        <dbReference type="Proteomes" id="UP000695022"/>
    </source>
</evidence>
<accession>A0ABM1F6B0</accession>
<dbReference type="Proteomes" id="UP000695022">
    <property type="component" value="Unplaced"/>
</dbReference>
<gene>
    <name evidence="2" type="primary">LOC106819927</name>
</gene>
<dbReference type="RefSeq" id="XP_014679981.1">
    <property type="nucleotide sequence ID" value="XM_014824495.1"/>
</dbReference>
<name>A0ABM1F6B0_PRICU</name>
<dbReference type="GeneID" id="106819927"/>